<dbReference type="CDD" id="cd16025">
    <property type="entry name" value="PAS_like"/>
    <property type="match status" value="1"/>
</dbReference>
<proteinExistence type="inferred from homology"/>
<keyword evidence="5" id="KW-0732">Signal</keyword>
<accession>A0A2N9AXR7</accession>
<reference evidence="8" key="1">
    <citation type="submission" date="2017-10" db="EMBL/GenBank/DDBJ databases">
        <authorList>
            <person name="Regsiter A."/>
            <person name="William W."/>
        </authorList>
    </citation>
    <scope>NUCLEOTIDE SEQUENCE [LARGE SCALE GENOMIC DNA]</scope>
</reference>
<keyword evidence="4" id="KW-0106">Calcium</keyword>
<evidence type="ECO:0000313" key="7">
    <source>
        <dbReference type="EMBL" id="SOR32121.1"/>
    </source>
</evidence>
<dbReference type="InterPro" id="IPR050738">
    <property type="entry name" value="Sulfatase"/>
</dbReference>
<dbReference type="PANTHER" id="PTHR42693">
    <property type="entry name" value="ARYLSULFATASE FAMILY MEMBER"/>
    <property type="match status" value="1"/>
</dbReference>
<feature type="domain" description="Sulfatase N-terminal" evidence="6">
    <location>
        <begin position="81"/>
        <end position="495"/>
    </location>
</feature>
<evidence type="ECO:0000256" key="3">
    <source>
        <dbReference type="ARBA" id="ARBA00022801"/>
    </source>
</evidence>
<evidence type="ECO:0000259" key="6">
    <source>
        <dbReference type="Pfam" id="PF00884"/>
    </source>
</evidence>
<dbReference type="AlphaFoldDB" id="A0A2N9AXR7"/>
<keyword evidence="3" id="KW-0378">Hydrolase</keyword>
<dbReference type="PANTHER" id="PTHR42693:SF43">
    <property type="entry name" value="BLL2667 PROTEIN"/>
    <property type="match status" value="1"/>
</dbReference>
<evidence type="ECO:0000313" key="8">
    <source>
        <dbReference type="Proteomes" id="UP000233769"/>
    </source>
</evidence>
<dbReference type="GO" id="GO:0016787">
    <property type="term" value="F:hydrolase activity"/>
    <property type="evidence" value="ECO:0007669"/>
    <property type="project" value="UniProtKB-KW"/>
</dbReference>
<evidence type="ECO:0000256" key="5">
    <source>
        <dbReference type="SAM" id="SignalP"/>
    </source>
</evidence>
<evidence type="ECO:0000256" key="4">
    <source>
        <dbReference type="ARBA" id="ARBA00022837"/>
    </source>
</evidence>
<dbReference type="EMBL" id="LT962688">
    <property type="protein sequence ID" value="SOR32121.1"/>
    <property type="molecule type" value="Genomic_DNA"/>
</dbReference>
<dbReference type="PROSITE" id="PS00149">
    <property type="entry name" value="SULFATASE_2"/>
    <property type="match status" value="1"/>
</dbReference>
<evidence type="ECO:0000256" key="1">
    <source>
        <dbReference type="ARBA" id="ARBA00008779"/>
    </source>
</evidence>
<sequence length="795" mass="86631">MLTKKALSTASLLILSGFLGAAASPGSVLSADAWNPEASSPPAAGMQIPLPTPSFKGTIGTTYKDSKSSFPQPVTPPKGAPNVLVVLIDDLGFGGTAAFGGLVPTPNIDKIAAQGLIYNQMHNAALCSPTRAALLSGRNHHQVGMAGITEGATGFPGYNSVWGPDNASFAQVLRGWGYSTAAIGKWHDTPDWETSAAGPFDRWPTGKGFDYFFGFQGGETNQYYPQLYLNTRPVEPSRTPEQDNTLNEDLADHAVAWLREQQSVAPDKPWLMYVAPGAMHAPHHAPKPYIDRFRGKFDMGWDAYRERTFENQKRLGVIPAGTKLTPRPAEIPSWDSRSSDEKRLYTRQMEAFAGFLAQTDEQLGRILDAVARSPNADNTLVILALGDNGASAEGGLTGTLNNMATQNGFPDDVATMVKSIDEIGSPLHENHFSVGWAWAVDTPFQWTKQVASHFGGSRSGFVMCWPARFKARGEVRSQWHHMVDVAPTIYEAVGIPMPDVVDGSRQVPLAGVSMVYSFDDAKAPSRHTTQYFEIFGNRAIYHDGWIASARHGLPWVLLGKKGDFENDTWELYDLGRDFSQADDRAAKEPEKLKEMQARFDEEARKYEVYPLDDRFAERAVVADRPSHTRGRSHFTFFAGTRRVPEGSAPNVKARSHTLTAKIDVPAVGAEGVIIAQGGSAGYSLFVKDGRLNYENNFFGKERDLITASDVLPTGKVTAVFEYTHEDQTFGGGGTGRLLVDGAEVGKARFARVPPMRYGATETFDIGEDAGEAVSATYKGPFPFTGTVDEVMIDLK</sequence>
<gene>
    <name evidence="7" type="ORF">TK0001_5555</name>
</gene>
<dbReference type="Pfam" id="PF00884">
    <property type="entry name" value="Sulfatase"/>
    <property type="match status" value="1"/>
</dbReference>
<dbReference type="GO" id="GO:0046872">
    <property type="term" value="F:metal ion binding"/>
    <property type="evidence" value="ECO:0007669"/>
    <property type="project" value="UniProtKB-KW"/>
</dbReference>
<keyword evidence="2" id="KW-0479">Metal-binding</keyword>
<feature type="chain" id="PRO_5014847791" evidence="5">
    <location>
        <begin position="22"/>
        <end position="795"/>
    </location>
</feature>
<dbReference type="InterPro" id="IPR000917">
    <property type="entry name" value="Sulfatase_N"/>
</dbReference>
<evidence type="ECO:0000256" key="2">
    <source>
        <dbReference type="ARBA" id="ARBA00022723"/>
    </source>
</evidence>
<protein>
    <submittedName>
        <fullName evidence="7">Sulfatase</fullName>
    </submittedName>
</protein>
<dbReference type="SUPFAM" id="SSF53649">
    <property type="entry name" value="Alkaline phosphatase-like"/>
    <property type="match status" value="1"/>
</dbReference>
<dbReference type="Gene3D" id="3.40.720.10">
    <property type="entry name" value="Alkaline Phosphatase, subunit A"/>
    <property type="match status" value="1"/>
</dbReference>
<comment type="similarity">
    <text evidence="1">Belongs to the sulfatase family.</text>
</comment>
<dbReference type="Gene3D" id="3.30.1120.10">
    <property type="match status" value="1"/>
</dbReference>
<organism evidence="7 8">
    <name type="scientific">Methylorubrum extorquens</name>
    <name type="common">Methylobacterium dichloromethanicum</name>
    <name type="synonym">Methylobacterium extorquens</name>
    <dbReference type="NCBI Taxonomy" id="408"/>
    <lineage>
        <taxon>Bacteria</taxon>
        <taxon>Pseudomonadati</taxon>
        <taxon>Pseudomonadota</taxon>
        <taxon>Alphaproteobacteria</taxon>
        <taxon>Hyphomicrobiales</taxon>
        <taxon>Methylobacteriaceae</taxon>
        <taxon>Methylorubrum</taxon>
    </lineage>
</organism>
<name>A0A2N9AXR7_METEX</name>
<dbReference type="InterPro" id="IPR024607">
    <property type="entry name" value="Sulfatase_CS"/>
</dbReference>
<feature type="signal peptide" evidence="5">
    <location>
        <begin position="1"/>
        <end position="21"/>
    </location>
</feature>
<dbReference type="Proteomes" id="UP000233769">
    <property type="component" value="Chromosome tk0001"/>
</dbReference>
<dbReference type="InterPro" id="IPR017850">
    <property type="entry name" value="Alkaline_phosphatase_core_sf"/>
</dbReference>